<dbReference type="EMBL" id="JAESVA010000003">
    <property type="protein sequence ID" value="MCB8880390.1"/>
    <property type="molecule type" value="Genomic_DNA"/>
</dbReference>
<dbReference type="PIRSF" id="PIRSF038971">
    <property type="entry name" value="PhnM"/>
    <property type="match status" value="1"/>
</dbReference>
<evidence type="ECO:0000313" key="3">
    <source>
        <dbReference type="Proteomes" id="UP000721844"/>
    </source>
</evidence>
<dbReference type="InterPro" id="IPR012696">
    <property type="entry name" value="PhnM"/>
</dbReference>
<keyword evidence="3" id="KW-1185">Reference proteome</keyword>
<dbReference type="GO" id="GO:0019700">
    <property type="term" value="P:organic phosphonate catabolic process"/>
    <property type="evidence" value="ECO:0007669"/>
    <property type="project" value="InterPro"/>
</dbReference>
<dbReference type="SUPFAM" id="SSF51556">
    <property type="entry name" value="Metallo-dependent hydrolases"/>
    <property type="match status" value="1"/>
</dbReference>
<keyword evidence="2" id="KW-0378">Hydrolase</keyword>
<accession>A0A963Z0E1</accession>
<gene>
    <name evidence="2" type="ORF">ACELLULO517_09115</name>
</gene>
<name>A0A963Z0E1_9PROT</name>
<dbReference type="AlphaFoldDB" id="A0A963Z0E1"/>
<proteinExistence type="predicted"/>
<dbReference type="Gene3D" id="3.20.20.140">
    <property type="entry name" value="Metal-dependent hydrolases"/>
    <property type="match status" value="2"/>
</dbReference>
<protein>
    <submittedName>
        <fullName evidence="2">Alpha-D-ribose 1-methylphosphonate 5-triphosphate diphosphatase</fullName>
        <ecNumber evidence="2">3.6.1.63</ecNumber>
    </submittedName>
</protein>
<dbReference type="Proteomes" id="UP000721844">
    <property type="component" value="Unassembled WGS sequence"/>
</dbReference>
<dbReference type="NCBIfam" id="NF011984">
    <property type="entry name" value="PRK15446.1-5"/>
    <property type="match status" value="1"/>
</dbReference>
<evidence type="ECO:0000259" key="1">
    <source>
        <dbReference type="Pfam" id="PF07969"/>
    </source>
</evidence>
<dbReference type="NCBIfam" id="NF011990">
    <property type="entry name" value="PRK15446.2-6"/>
    <property type="match status" value="1"/>
</dbReference>
<dbReference type="InterPro" id="IPR032466">
    <property type="entry name" value="Metal_Hydrolase"/>
</dbReference>
<dbReference type="InterPro" id="IPR051781">
    <property type="entry name" value="Metallo-dep_Hydrolase"/>
</dbReference>
<evidence type="ECO:0000313" key="2">
    <source>
        <dbReference type="EMBL" id="MCB8880390.1"/>
    </source>
</evidence>
<dbReference type="NCBIfam" id="TIGR02318">
    <property type="entry name" value="phosphono_phnM"/>
    <property type="match status" value="1"/>
</dbReference>
<dbReference type="InterPro" id="IPR013108">
    <property type="entry name" value="Amidohydro_3"/>
</dbReference>
<reference evidence="2 3" key="1">
    <citation type="journal article" date="2021" name="Microorganisms">
        <title>Acidisoma silvae sp. nov. and Acidisomacellulosilytica sp. nov., Two Acidophilic Bacteria Isolated from Decaying Wood, Hydrolyzing Cellulose and Producing Poly-3-hydroxybutyrate.</title>
        <authorList>
            <person name="Mieszkin S."/>
            <person name="Pouder E."/>
            <person name="Uroz S."/>
            <person name="Simon-Colin C."/>
            <person name="Alain K."/>
        </authorList>
    </citation>
    <scope>NUCLEOTIDE SEQUENCE [LARGE SCALE GENOMIC DNA]</scope>
    <source>
        <strain evidence="2 3">HW T5.17</strain>
    </source>
</reference>
<sequence>MGAELVFTGGSIVLDDRLVEGSLAVTGPQIAAIDTGPSRLSRAIDLDGDLLIPGLIDLHTDNLERQVLPRATARWPSRSAMIAHDAQCAVAGVTTVFDSFCVGDLGFQEARTRTFVEGVADMDELSAAGLLKSEHLLHLRCELPAPDMEALFLPYADHARLALVSLMDHSPGVGQWGDVEKYRDLLRRDGLTEEEVETKLAQQRATRVRWRSHNRQVVLSKMQGRATVLASHDDRTLDDIAENAADGIRIAEFPVTMAAAQAARSQGMQTIAGAPNVVRGGSHSGNVSAADLLRAGAVDAFASDYVPAAMLEAAIMATTIADLSLPQAIALVTDHPARMAGLSDRGRIATGLRADLVRVRIYNGMPIVRGVWRHGERVA</sequence>
<dbReference type="PANTHER" id="PTHR43135">
    <property type="entry name" value="ALPHA-D-RIBOSE 1-METHYLPHOSPHONATE 5-TRIPHOSPHATE DIPHOSPHATASE"/>
    <property type="match status" value="1"/>
</dbReference>
<organism evidence="2 3">
    <name type="scientific">Acidisoma cellulosilyticum</name>
    <dbReference type="NCBI Taxonomy" id="2802395"/>
    <lineage>
        <taxon>Bacteria</taxon>
        <taxon>Pseudomonadati</taxon>
        <taxon>Pseudomonadota</taxon>
        <taxon>Alphaproteobacteria</taxon>
        <taxon>Acetobacterales</taxon>
        <taxon>Acidocellaceae</taxon>
        <taxon>Acidisoma</taxon>
    </lineage>
</organism>
<dbReference type="GO" id="GO:0016810">
    <property type="term" value="F:hydrolase activity, acting on carbon-nitrogen (but not peptide) bonds"/>
    <property type="evidence" value="ECO:0007669"/>
    <property type="project" value="InterPro"/>
</dbReference>
<dbReference type="InterPro" id="IPR011059">
    <property type="entry name" value="Metal-dep_hydrolase_composite"/>
</dbReference>
<dbReference type="SUPFAM" id="SSF51338">
    <property type="entry name" value="Composite domain of metallo-dependent hydrolases"/>
    <property type="match status" value="1"/>
</dbReference>
<feature type="domain" description="Amidohydrolase 3" evidence="1">
    <location>
        <begin position="281"/>
        <end position="358"/>
    </location>
</feature>
<dbReference type="Gene3D" id="2.30.40.10">
    <property type="entry name" value="Urease, subunit C, domain 1"/>
    <property type="match status" value="1"/>
</dbReference>
<dbReference type="RefSeq" id="WP_227307037.1">
    <property type="nucleotide sequence ID" value="NZ_JAESVA010000003.1"/>
</dbReference>
<comment type="caution">
    <text evidence="2">The sequence shown here is derived from an EMBL/GenBank/DDBJ whole genome shotgun (WGS) entry which is preliminary data.</text>
</comment>
<dbReference type="PANTHER" id="PTHR43135:SF3">
    <property type="entry name" value="ALPHA-D-RIBOSE 1-METHYLPHOSPHONATE 5-TRIPHOSPHATE DIPHOSPHATASE"/>
    <property type="match status" value="1"/>
</dbReference>
<dbReference type="Pfam" id="PF07969">
    <property type="entry name" value="Amidohydro_3"/>
    <property type="match status" value="1"/>
</dbReference>
<dbReference type="EC" id="3.6.1.63" evidence="2"/>